<keyword evidence="4" id="KW-1185">Reference proteome</keyword>
<accession>A0AAU9ULY6</accession>
<keyword evidence="2" id="KW-0732">Signal</keyword>
<protein>
    <submittedName>
        <fullName evidence="3">Uncharacterized protein</fullName>
    </submittedName>
</protein>
<sequence>MKVLAIVILAVASITGKGYAAYLPSGWRPQGPAFLLPSEVKSSENLKDVILADSEASGSNFLREYGPPKVHEISQNLINQGLPDAVTEQSFEIVPLAVEIKEAEEVVQNVEDKTEQALERSEATTESAVKGDVSFDLPIVVVESNVESTQVSLTNNEEASKANVELSQFAKVAKAVDGLAVQAGAAFPDGFLEYGPPGFTEYGPPKEKSAEPSFEYTNEIRRRRFSPNFK</sequence>
<dbReference type="EMBL" id="CAKOGL010000020">
    <property type="protein sequence ID" value="CAH2098649.1"/>
    <property type="molecule type" value="Genomic_DNA"/>
</dbReference>
<organism evidence="3 4">
    <name type="scientific">Euphydryas editha</name>
    <name type="common">Edith's checkerspot</name>
    <dbReference type="NCBI Taxonomy" id="104508"/>
    <lineage>
        <taxon>Eukaryota</taxon>
        <taxon>Metazoa</taxon>
        <taxon>Ecdysozoa</taxon>
        <taxon>Arthropoda</taxon>
        <taxon>Hexapoda</taxon>
        <taxon>Insecta</taxon>
        <taxon>Pterygota</taxon>
        <taxon>Neoptera</taxon>
        <taxon>Endopterygota</taxon>
        <taxon>Lepidoptera</taxon>
        <taxon>Glossata</taxon>
        <taxon>Ditrysia</taxon>
        <taxon>Papilionoidea</taxon>
        <taxon>Nymphalidae</taxon>
        <taxon>Nymphalinae</taxon>
        <taxon>Euphydryas</taxon>
    </lineage>
</organism>
<feature type="chain" id="PRO_5043751166" evidence="2">
    <location>
        <begin position="21"/>
        <end position="230"/>
    </location>
</feature>
<name>A0AAU9ULY6_EUPED</name>
<evidence type="ECO:0000256" key="2">
    <source>
        <dbReference type="SAM" id="SignalP"/>
    </source>
</evidence>
<dbReference type="AlphaFoldDB" id="A0AAU9ULY6"/>
<feature type="signal peptide" evidence="2">
    <location>
        <begin position="1"/>
        <end position="20"/>
    </location>
</feature>
<reference evidence="3" key="1">
    <citation type="submission" date="2022-03" db="EMBL/GenBank/DDBJ databases">
        <authorList>
            <person name="Tunstrom K."/>
        </authorList>
    </citation>
    <scope>NUCLEOTIDE SEQUENCE</scope>
</reference>
<evidence type="ECO:0000313" key="3">
    <source>
        <dbReference type="EMBL" id="CAH2098649.1"/>
    </source>
</evidence>
<feature type="region of interest" description="Disordered" evidence="1">
    <location>
        <begin position="198"/>
        <end position="217"/>
    </location>
</feature>
<evidence type="ECO:0000313" key="4">
    <source>
        <dbReference type="Proteomes" id="UP001153954"/>
    </source>
</evidence>
<evidence type="ECO:0000256" key="1">
    <source>
        <dbReference type="SAM" id="MobiDB-lite"/>
    </source>
</evidence>
<comment type="caution">
    <text evidence="3">The sequence shown here is derived from an EMBL/GenBank/DDBJ whole genome shotgun (WGS) entry which is preliminary data.</text>
</comment>
<dbReference type="Proteomes" id="UP001153954">
    <property type="component" value="Unassembled WGS sequence"/>
</dbReference>
<gene>
    <name evidence="3" type="ORF">EEDITHA_LOCUS13746</name>
</gene>
<proteinExistence type="predicted"/>